<evidence type="ECO:0000256" key="5">
    <source>
        <dbReference type="ARBA" id="ARBA00023014"/>
    </source>
</evidence>
<dbReference type="PANTHER" id="PTHR43756:SF6">
    <property type="entry name" value="CLUSTER-BINDING PROTEIN, PUTATIVE (AFU_ORTHOLOGUE AFUA_6G03920)-RELATED"/>
    <property type="match status" value="1"/>
</dbReference>
<evidence type="ECO:0000256" key="1">
    <source>
        <dbReference type="ARBA" id="ARBA00022714"/>
    </source>
</evidence>
<accession>A0ABR4P299</accession>
<dbReference type="InterPro" id="IPR001663">
    <property type="entry name" value="Rng_hydr_dOase-A"/>
</dbReference>
<name>A0ABR4P299_9HELO</name>
<reference evidence="8 9" key="1">
    <citation type="submission" date="2024-06" db="EMBL/GenBank/DDBJ databases">
        <title>Complete genome of Phlyctema vagabunda strain 19-DSS-EL-015.</title>
        <authorList>
            <person name="Fiorenzani C."/>
        </authorList>
    </citation>
    <scope>NUCLEOTIDE SEQUENCE [LARGE SCALE GENOMIC DNA]</scope>
    <source>
        <strain evidence="8 9">19-DSS-EL-015</strain>
    </source>
</reference>
<keyword evidence="4" id="KW-0408">Iron</keyword>
<evidence type="ECO:0000256" key="2">
    <source>
        <dbReference type="ARBA" id="ARBA00022723"/>
    </source>
</evidence>
<feature type="domain" description="Rieske" evidence="7">
    <location>
        <begin position="89"/>
        <end position="196"/>
    </location>
</feature>
<evidence type="ECO:0000313" key="8">
    <source>
        <dbReference type="EMBL" id="KAL3417216.1"/>
    </source>
</evidence>
<feature type="transmembrane region" description="Helical" evidence="6">
    <location>
        <begin position="6"/>
        <end position="24"/>
    </location>
</feature>
<dbReference type="CDD" id="cd03469">
    <property type="entry name" value="Rieske_RO_Alpha_N"/>
    <property type="match status" value="1"/>
</dbReference>
<evidence type="ECO:0000256" key="4">
    <source>
        <dbReference type="ARBA" id="ARBA00023004"/>
    </source>
</evidence>
<comment type="caution">
    <text evidence="8">The sequence shown here is derived from an EMBL/GenBank/DDBJ whole genome shotgun (WGS) entry which is preliminary data.</text>
</comment>
<gene>
    <name evidence="8" type="ORF">PVAG01_11216</name>
</gene>
<dbReference type="InterPro" id="IPR017941">
    <property type="entry name" value="Rieske_2Fe-2S"/>
</dbReference>
<dbReference type="Pfam" id="PF00355">
    <property type="entry name" value="Rieske"/>
    <property type="match status" value="1"/>
</dbReference>
<keyword evidence="3" id="KW-0560">Oxidoreductase</keyword>
<dbReference type="PANTHER" id="PTHR43756">
    <property type="entry name" value="CHOLINE MONOOXYGENASE, CHLOROPLASTIC"/>
    <property type="match status" value="1"/>
</dbReference>
<keyword evidence="9" id="KW-1185">Reference proteome</keyword>
<protein>
    <submittedName>
        <fullName evidence="8">Cytochrome P450 oxidoreductase</fullName>
    </submittedName>
</protein>
<evidence type="ECO:0000259" key="7">
    <source>
        <dbReference type="PROSITE" id="PS51296"/>
    </source>
</evidence>
<dbReference type="PROSITE" id="PS51296">
    <property type="entry name" value="RIESKE"/>
    <property type="match status" value="1"/>
</dbReference>
<organism evidence="8 9">
    <name type="scientific">Phlyctema vagabunda</name>
    <dbReference type="NCBI Taxonomy" id="108571"/>
    <lineage>
        <taxon>Eukaryota</taxon>
        <taxon>Fungi</taxon>
        <taxon>Dikarya</taxon>
        <taxon>Ascomycota</taxon>
        <taxon>Pezizomycotina</taxon>
        <taxon>Leotiomycetes</taxon>
        <taxon>Helotiales</taxon>
        <taxon>Dermateaceae</taxon>
        <taxon>Phlyctema</taxon>
    </lineage>
</organism>
<dbReference type="InterPro" id="IPR036922">
    <property type="entry name" value="Rieske_2Fe-2S_sf"/>
</dbReference>
<dbReference type="Gene3D" id="2.102.10.10">
    <property type="entry name" value="Rieske [2Fe-2S] iron-sulphur domain"/>
    <property type="match status" value="1"/>
</dbReference>
<dbReference type="EMBL" id="JBFCZG010000011">
    <property type="protein sequence ID" value="KAL3417216.1"/>
    <property type="molecule type" value="Genomic_DNA"/>
</dbReference>
<keyword evidence="1" id="KW-0001">2Fe-2S</keyword>
<dbReference type="Gene3D" id="3.90.380.10">
    <property type="entry name" value="Naphthalene 1,2-dioxygenase Alpha Subunit, Chain A, domain 1"/>
    <property type="match status" value="1"/>
</dbReference>
<keyword evidence="2" id="KW-0479">Metal-binding</keyword>
<evidence type="ECO:0000256" key="3">
    <source>
        <dbReference type="ARBA" id="ARBA00023002"/>
    </source>
</evidence>
<keyword evidence="5" id="KW-0411">Iron-sulfur</keyword>
<evidence type="ECO:0000313" key="9">
    <source>
        <dbReference type="Proteomes" id="UP001629113"/>
    </source>
</evidence>
<proteinExistence type="predicted"/>
<dbReference type="Proteomes" id="UP001629113">
    <property type="component" value="Unassembled WGS sequence"/>
</dbReference>
<keyword evidence="6" id="KW-1133">Transmembrane helix</keyword>
<sequence>MATAIMYSVAVVVTLLTAYFFPSFHHKNLLRLLYDVQRRVVGKEEPVMERDEIWSDVISENLSQFASNWWIDDDIYQLERRAIFSKEWLFVTHASRFRKAGDYRTFDIAGFHFLLILGKDKQIRAFHNVCRHRAYTITRKESGSSTVLGCRYHGWSYDTKGKLVKAPEFDGVEGFDRELNSLWEIRAEVRDSLVFVNFDASEEIQSLDTDNNSKALEGWKVGELEWTTGWQVNAACNWKLADGELSQPEEEASTPTLWQSIVSQWQGTGTKEIKISPSATLRLLPTGQVLSIRIMPQSAFSATIQCDVYAQTAKSTKSLQRERQLYQESMERRVKELEDRQQELLAGEDGFARAPQDEFSRLLKAHLKTERQLGAEIQPAARKQSFTQDGRADDALCAELESDRVCKAHRNGLLEW</sequence>
<keyword evidence="6" id="KW-0472">Membrane</keyword>
<dbReference type="SUPFAM" id="SSF50022">
    <property type="entry name" value="ISP domain"/>
    <property type="match status" value="1"/>
</dbReference>
<dbReference type="PRINTS" id="PR00090">
    <property type="entry name" value="RNGDIOXGNASE"/>
</dbReference>
<evidence type="ECO:0000256" key="6">
    <source>
        <dbReference type="SAM" id="Phobius"/>
    </source>
</evidence>
<keyword evidence="6" id="KW-0812">Transmembrane</keyword>